<feature type="region of interest" description="Disordered" evidence="1">
    <location>
        <begin position="55"/>
        <end position="76"/>
    </location>
</feature>
<name>A0ABQ4UPL7_9HYPH</name>
<reference evidence="2" key="1">
    <citation type="journal article" date="2021" name="Front. Microbiol.">
        <title>Comprehensive Comparative Genomics and Phenotyping of Methylobacterium Species.</title>
        <authorList>
            <person name="Alessa O."/>
            <person name="Ogura Y."/>
            <person name="Fujitani Y."/>
            <person name="Takami H."/>
            <person name="Hayashi T."/>
            <person name="Sahin N."/>
            <person name="Tani A."/>
        </authorList>
    </citation>
    <scope>NUCLEOTIDE SEQUENCE</scope>
    <source>
        <strain evidence="2">DSM 14458</strain>
    </source>
</reference>
<evidence type="ECO:0008006" key="4">
    <source>
        <dbReference type="Google" id="ProtNLM"/>
    </source>
</evidence>
<gene>
    <name evidence="2" type="ORF">BGCPKDLD_0657</name>
</gene>
<keyword evidence="3" id="KW-1185">Reference proteome</keyword>
<accession>A0ABQ4UPL7</accession>
<evidence type="ECO:0000256" key="1">
    <source>
        <dbReference type="SAM" id="MobiDB-lite"/>
    </source>
</evidence>
<dbReference type="Pfam" id="PF05159">
    <property type="entry name" value="Capsule_synth"/>
    <property type="match status" value="1"/>
</dbReference>
<dbReference type="CDD" id="cd16441">
    <property type="entry name" value="beta_Kdo_transferase_KpsS"/>
    <property type="match status" value="1"/>
</dbReference>
<organism evidence="2 3">
    <name type="scientific">Methylorubrum suomiense</name>
    <dbReference type="NCBI Taxonomy" id="144191"/>
    <lineage>
        <taxon>Bacteria</taxon>
        <taxon>Pseudomonadati</taxon>
        <taxon>Pseudomonadota</taxon>
        <taxon>Alphaproteobacteria</taxon>
        <taxon>Hyphomicrobiales</taxon>
        <taxon>Methylobacteriaceae</taxon>
        <taxon>Methylorubrum</taxon>
    </lineage>
</organism>
<sequence length="505" mass="56687">MLLESDISEPHSGGREKRFRPRMWRAGNGDRELCLGPGAAVAGSRDDMRRVCFQTPSPRCPPRSGTPRLGMTQPRADASGSHAATFLFLQGIASPFFSELGRALRQRGYNVRRINFSAGDWLFWRLPADHYRGSRDGWDAHIETYIREHGVTDIVLFGDCRPYHQAAILVAKPMGVRIHVFEEGYIRPYWITCEQGGVNGNSPMPKTAEEIRAIARRLPQAGRAMPLTGDMARRSLWDIGFNIANIGFPYLYPGFRSHRPNHIAAEYGGWIKKFVRRQRTRREAARIGESYEAINADYFLLPLQLDSDYQIRVHSPFLGVEGFMDRVIASFARHSSAPTRLLVKLHPLDSGIMNWRKRARQSAKRHGCNDRLDFIDGGDLPKLIDGSRGVVLVNSTVGMLALERGRPTLAFGQAVYNMPGLTHQGDIDTFWGDPKAPDRELMEDFRRVVMHRTQINGGYFSPSAIERAVAGAVPRLEATLPSASLAYARDRREGSDEAGRLSPAY</sequence>
<dbReference type="EMBL" id="BPRE01000002">
    <property type="protein sequence ID" value="GJE74089.1"/>
    <property type="molecule type" value="Genomic_DNA"/>
</dbReference>
<comment type="caution">
    <text evidence="2">The sequence shown here is derived from an EMBL/GenBank/DDBJ whole genome shotgun (WGS) entry which is preliminary data.</text>
</comment>
<dbReference type="InterPro" id="IPR007833">
    <property type="entry name" value="Capsule_polysaccharide_synth"/>
</dbReference>
<reference evidence="2" key="2">
    <citation type="submission" date="2021-08" db="EMBL/GenBank/DDBJ databases">
        <authorList>
            <person name="Tani A."/>
            <person name="Ola A."/>
            <person name="Ogura Y."/>
            <person name="Katsura K."/>
            <person name="Hayashi T."/>
        </authorList>
    </citation>
    <scope>NUCLEOTIDE SEQUENCE</scope>
    <source>
        <strain evidence="2">DSM 14458</strain>
    </source>
</reference>
<proteinExistence type="predicted"/>
<protein>
    <recommendedName>
        <fullName evidence="4">Capsular biosynthesis protein</fullName>
    </recommendedName>
</protein>
<evidence type="ECO:0000313" key="3">
    <source>
        <dbReference type="Proteomes" id="UP001055093"/>
    </source>
</evidence>
<evidence type="ECO:0000313" key="2">
    <source>
        <dbReference type="EMBL" id="GJE74089.1"/>
    </source>
</evidence>
<dbReference type="Proteomes" id="UP001055093">
    <property type="component" value="Unassembled WGS sequence"/>
</dbReference>